<keyword evidence="7 8" id="KW-0472">Membrane</keyword>
<feature type="transmembrane region" description="Helical" evidence="8">
    <location>
        <begin position="133"/>
        <end position="159"/>
    </location>
</feature>
<evidence type="ECO:0000256" key="1">
    <source>
        <dbReference type="ARBA" id="ARBA00004651"/>
    </source>
</evidence>
<feature type="transmembrane region" description="Helical" evidence="8">
    <location>
        <begin position="75"/>
        <end position="94"/>
    </location>
</feature>
<feature type="transmembrane region" description="Helical" evidence="8">
    <location>
        <begin position="371"/>
        <end position="389"/>
    </location>
</feature>
<proteinExistence type="inferred from homology"/>
<feature type="transmembrane region" description="Helical" evidence="8">
    <location>
        <begin position="337"/>
        <end position="359"/>
    </location>
</feature>
<dbReference type="PROSITE" id="PS50850">
    <property type="entry name" value="MFS"/>
    <property type="match status" value="1"/>
</dbReference>
<feature type="transmembrane region" description="Helical" evidence="8">
    <location>
        <begin position="288"/>
        <end position="317"/>
    </location>
</feature>
<evidence type="ECO:0000313" key="10">
    <source>
        <dbReference type="EMBL" id="RTR16730.1"/>
    </source>
</evidence>
<reference evidence="10 11" key="1">
    <citation type="submission" date="2018-12" db="EMBL/GenBank/DDBJ databases">
        <authorList>
            <person name="Yang Y."/>
        </authorList>
    </citation>
    <scope>NUCLEOTIDE SEQUENCE [LARGE SCALE GENOMIC DNA]</scope>
    <source>
        <strain evidence="10 11">L-25-5w-1</strain>
    </source>
</reference>
<dbReference type="Proteomes" id="UP000277007">
    <property type="component" value="Unassembled WGS sequence"/>
</dbReference>
<feature type="transmembrane region" description="Helical" evidence="8">
    <location>
        <begin position="213"/>
        <end position="237"/>
    </location>
</feature>
<dbReference type="RefSeq" id="WP_126618689.1">
    <property type="nucleotide sequence ID" value="NZ_JBHUCY010000008.1"/>
</dbReference>
<keyword evidence="8" id="KW-0997">Cell inner membrane</keyword>
<name>A0A3S0ICN3_9PROT</name>
<dbReference type="PANTHER" id="PTHR23502">
    <property type="entry name" value="MAJOR FACILITATOR SUPERFAMILY"/>
    <property type="match status" value="1"/>
</dbReference>
<evidence type="ECO:0000259" key="9">
    <source>
        <dbReference type="PROSITE" id="PS50850"/>
    </source>
</evidence>
<evidence type="ECO:0000256" key="2">
    <source>
        <dbReference type="ARBA" id="ARBA00006236"/>
    </source>
</evidence>
<evidence type="ECO:0000313" key="11">
    <source>
        <dbReference type="Proteomes" id="UP000277007"/>
    </source>
</evidence>
<evidence type="ECO:0000256" key="7">
    <source>
        <dbReference type="ARBA" id="ARBA00023136"/>
    </source>
</evidence>
<dbReference type="InterPro" id="IPR011701">
    <property type="entry name" value="MFS"/>
</dbReference>
<feature type="transmembrane region" description="Helical" evidence="8">
    <location>
        <begin position="100"/>
        <end position="121"/>
    </location>
</feature>
<dbReference type="GO" id="GO:0042910">
    <property type="term" value="F:xenobiotic transmembrane transporter activity"/>
    <property type="evidence" value="ECO:0007669"/>
    <property type="project" value="InterPro"/>
</dbReference>
<evidence type="ECO:0000256" key="3">
    <source>
        <dbReference type="ARBA" id="ARBA00022448"/>
    </source>
</evidence>
<comment type="subcellular location">
    <subcellularLocation>
        <location evidence="8">Cell inner membrane</location>
        <topology evidence="8">Multi-pass membrane protein</topology>
    </subcellularLocation>
    <subcellularLocation>
        <location evidence="1">Cell membrane</location>
        <topology evidence="1">Multi-pass membrane protein</topology>
    </subcellularLocation>
</comment>
<dbReference type="Pfam" id="PF07690">
    <property type="entry name" value="MFS_1"/>
    <property type="match status" value="1"/>
</dbReference>
<comment type="similarity">
    <text evidence="2 8">Belongs to the major facilitator superfamily. Bcr/CmlA family.</text>
</comment>
<evidence type="ECO:0000256" key="8">
    <source>
        <dbReference type="RuleBase" id="RU365088"/>
    </source>
</evidence>
<dbReference type="InterPro" id="IPR020846">
    <property type="entry name" value="MFS_dom"/>
</dbReference>
<feature type="domain" description="Major facilitator superfamily (MFS) profile" evidence="9">
    <location>
        <begin position="1"/>
        <end position="397"/>
    </location>
</feature>
<keyword evidence="4" id="KW-1003">Cell membrane</keyword>
<dbReference type="EMBL" id="RXMA01000023">
    <property type="protein sequence ID" value="RTR16730.1"/>
    <property type="molecule type" value="Genomic_DNA"/>
</dbReference>
<sequence>MPRSDSLVIRILLTALVAFGPLSTDLYLPSLPTLVRVFDTDIAMVQLTLSTFLIGFAVSQLIYGPMSDRFGRRPTLLVGIAVYLVASAVCALATSVEGLIAARFFQALGACCGPVVGRAVVRDVFGRDRAATVLAYMSMAMTLAPAVGPVLGGALMELFGWRSNFILLTGFAVVILVAVWSLLAETNTTRDHEALNPGRMLANYALLLRNRRFIGYVLVVACSYSGIFAFISGSSFLLIGQMHLSPAQYGMSFATVVLGYTLGSLVAGKLSHRWGGARMIRTGTLVSLAGGALGVGLAAAGVLQIASVVAPVFLFILGVGLTLPNATANAVGPYPTMAGLASSLLGFVQMTVAAVVGLAVGHLHSGTAMPLMGAIGLAGLGALLAHRLLVVPVSEQHDPQP</sequence>
<protein>
    <recommendedName>
        <fullName evidence="8">Bcr/CflA family efflux transporter</fullName>
    </recommendedName>
</protein>
<dbReference type="InterPro" id="IPR004812">
    <property type="entry name" value="Efflux_drug-R_Bcr/CmlA"/>
</dbReference>
<dbReference type="PRINTS" id="PR01035">
    <property type="entry name" value="TCRTETA"/>
</dbReference>
<dbReference type="Gene3D" id="1.20.1720.10">
    <property type="entry name" value="Multidrug resistance protein D"/>
    <property type="match status" value="1"/>
</dbReference>
<keyword evidence="3 8" id="KW-0813">Transport</keyword>
<evidence type="ECO:0000256" key="5">
    <source>
        <dbReference type="ARBA" id="ARBA00022692"/>
    </source>
</evidence>
<dbReference type="FunFam" id="1.20.1720.10:FF:000005">
    <property type="entry name" value="Bcr/CflA family efflux transporter"/>
    <property type="match status" value="1"/>
</dbReference>
<gene>
    <name evidence="10" type="ORF">EJ903_19825</name>
</gene>
<evidence type="ECO:0000256" key="4">
    <source>
        <dbReference type="ARBA" id="ARBA00022475"/>
    </source>
</evidence>
<organism evidence="10 11">
    <name type="scientific">Azospirillum griseum</name>
    <dbReference type="NCBI Taxonomy" id="2496639"/>
    <lineage>
        <taxon>Bacteria</taxon>
        <taxon>Pseudomonadati</taxon>
        <taxon>Pseudomonadota</taxon>
        <taxon>Alphaproteobacteria</taxon>
        <taxon>Rhodospirillales</taxon>
        <taxon>Azospirillaceae</taxon>
        <taxon>Azospirillum</taxon>
    </lineage>
</organism>
<accession>A0A3S0ICN3</accession>
<dbReference type="GO" id="GO:0005886">
    <property type="term" value="C:plasma membrane"/>
    <property type="evidence" value="ECO:0007669"/>
    <property type="project" value="UniProtKB-SubCell"/>
</dbReference>
<dbReference type="InterPro" id="IPR001958">
    <property type="entry name" value="Tet-R_TetA/multi-R_MdtG-like"/>
</dbReference>
<feature type="transmembrane region" description="Helical" evidence="8">
    <location>
        <begin position="249"/>
        <end position="267"/>
    </location>
</feature>
<comment type="caution">
    <text evidence="8">Lacks conserved residue(s) required for the propagation of feature annotation.</text>
</comment>
<dbReference type="OrthoDB" id="9800416at2"/>
<comment type="caution">
    <text evidence="10">The sequence shown here is derived from an EMBL/GenBank/DDBJ whole genome shotgun (WGS) entry which is preliminary data.</text>
</comment>
<evidence type="ECO:0000256" key="6">
    <source>
        <dbReference type="ARBA" id="ARBA00022989"/>
    </source>
</evidence>
<dbReference type="AlphaFoldDB" id="A0A3S0ICN3"/>
<keyword evidence="6 8" id="KW-1133">Transmembrane helix</keyword>
<dbReference type="SUPFAM" id="SSF103473">
    <property type="entry name" value="MFS general substrate transporter"/>
    <property type="match status" value="1"/>
</dbReference>
<feature type="transmembrane region" description="Helical" evidence="8">
    <location>
        <begin position="43"/>
        <end position="63"/>
    </location>
</feature>
<dbReference type="GO" id="GO:1990961">
    <property type="term" value="P:xenobiotic detoxification by transmembrane export across the plasma membrane"/>
    <property type="evidence" value="ECO:0007669"/>
    <property type="project" value="InterPro"/>
</dbReference>
<feature type="transmembrane region" description="Helical" evidence="8">
    <location>
        <begin position="7"/>
        <end position="23"/>
    </location>
</feature>
<dbReference type="CDD" id="cd17320">
    <property type="entry name" value="MFS_MdfA_MDR_like"/>
    <property type="match status" value="1"/>
</dbReference>
<feature type="transmembrane region" description="Helical" evidence="8">
    <location>
        <begin position="165"/>
        <end position="183"/>
    </location>
</feature>
<dbReference type="NCBIfam" id="TIGR00710">
    <property type="entry name" value="efflux_Bcr_CflA"/>
    <property type="match status" value="1"/>
</dbReference>
<keyword evidence="5 8" id="KW-0812">Transmembrane</keyword>
<keyword evidence="11" id="KW-1185">Reference proteome</keyword>
<dbReference type="InterPro" id="IPR036259">
    <property type="entry name" value="MFS_trans_sf"/>
</dbReference>
<dbReference type="PANTHER" id="PTHR23502:SF132">
    <property type="entry name" value="POLYAMINE TRANSPORTER 2-RELATED"/>
    <property type="match status" value="1"/>
</dbReference>